<keyword evidence="1" id="KW-1133">Transmembrane helix</keyword>
<accession>A0A944CL49</accession>
<sequence length="85" mass="9642">MKNIDLKLFKIPFGFFLIGVLFLIIGASGEKNAINFSRPSNADSWSTSLSLINAFTYVPMIIGVSFLILFISTFSITYFHWQNKQ</sequence>
<reference evidence="2 3" key="1">
    <citation type="journal article" date="2021" name="Microorganisms">
        <title>Bacterial Dimethylsulfoniopropionate Biosynthesis in the East China Sea.</title>
        <authorList>
            <person name="Liu J."/>
            <person name="Zhang Y."/>
            <person name="Liu J."/>
            <person name="Zhong H."/>
            <person name="Williams B.T."/>
            <person name="Zheng Y."/>
            <person name="Curson A.R.J."/>
            <person name="Sun C."/>
            <person name="Sun H."/>
            <person name="Song D."/>
            <person name="Wagner Mackenzie B."/>
            <person name="Bermejo Martinez A."/>
            <person name="Todd J.D."/>
            <person name="Zhang X.H."/>
        </authorList>
    </citation>
    <scope>NUCLEOTIDE SEQUENCE [LARGE SCALE GENOMIC DNA]</scope>
    <source>
        <strain evidence="2 3">ESS08</strain>
    </source>
</reference>
<feature type="transmembrane region" description="Helical" evidence="1">
    <location>
        <begin position="57"/>
        <end position="81"/>
    </location>
</feature>
<evidence type="ECO:0000313" key="3">
    <source>
        <dbReference type="Proteomes" id="UP000761411"/>
    </source>
</evidence>
<keyword evidence="1" id="KW-0812">Transmembrane</keyword>
<keyword evidence="3" id="KW-1185">Reference proteome</keyword>
<gene>
    <name evidence="2" type="ORF">DYI25_04960</name>
</gene>
<organism evidence="2 3">
    <name type="scientific">Mesobacillus boroniphilus</name>
    <dbReference type="NCBI Taxonomy" id="308892"/>
    <lineage>
        <taxon>Bacteria</taxon>
        <taxon>Bacillati</taxon>
        <taxon>Bacillota</taxon>
        <taxon>Bacilli</taxon>
        <taxon>Bacillales</taxon>
        <taxon>Bacillaceae</taxon>
        <taxon>Mesobacillus</taxon>
    </lineage>
</organism>
<dbReference type="EMBL" id="QTKX01000001">
    <property type="protein sequence ID" value="MBS8263793.1"/>
    <property type="molecule type" value="Genomic_DNA"/>
</dbReference>
<dbReference type="RefSeq" id="WP_213367334.1">
    <property type="nucleotide sequence ID" value="NZ_QTKX01000001.1"/>
</dbReference>
<dbReference type="AlphaFoldDB" id="A0A944CL49"/>
<comment type="caution">
    <text evidence="2">The sequence shown here is derived from an EMBL/GenBank/DDBJ whole genome shotgun (WGS) entry which is preliminary data.</text>
</comment>
<keyword evidence="1" id="KW-0472">Membrane</keyword>
<evidence type="ECO:0000256" key="1">
    <source>
        <dbReference type="SAM" id="Phobius"/>
    </source>
</evidence>
<protein>
    <submittedName>
        <fullName evidence="2">Uncharacterized protein</fullName>
    </submittedName>
</protein>
<dbReference type="Proteomes" id="UP000761411">
    <property type="component" value="Unassembled WGS sequence"/>
</dbReference>
<evidence type="ECO:0000313" key="2">
    <source>
        <dbReference type="EMBL" id="MBS8263793.1"/>
    </source>
</evidence>
<name>A0A944CL49_9BACI</name>
<proteinExistence type="predicted"/>